<feature type="transmembrane region" description="Helical" evidence="2">
    <location>
        <begin position="17"/>
        <end position="35"/>
    </location>
</feature>
<name>A0A951QEH0_9CYAN</name>
<dbReference type="AlphaFoldDB" id="A0A951QEH0"/>
<proteinExistence type="predicted"/>
<gene>
    <name evidence="3" type="ORF">KME15_16700</name>
</gene>
<evidence type="ECO:0000256" key="2">
    <source>
        <dbReference type="SAM" id="Phobius"/>
    </source>
</evidence>
<organism evidence="3 4">
    <name type="scientific">Drouetiella hepatica Uher 2000/2452</name>
    <dbReference type="NCBI Taxonomy" id="904376"/>
    <lineage>
        <taxon>Bacteria</taxon>
        <taxon>Bacillati</taxon>
        <taxon>Cyanobacteriota</taxon>
        <taxon>Cyanophyceae</taxon>
        <taxon>Oculatellales</taxon>
        <taxon>Oculatellaceae</taxon>
        <taxon>Drouetiella</taxon>
    </lineage>
</organism>
<protein>
    <submittedName>
        <fullName evidence="3">Uncharacterized protein</fullName>
    </submittedName>
</protein>
<comment type="caution">
    <text evidence="3">The sequence shown here is derived from an EMBL/GenBank/DDBJ whole genome shotgun (WGS) entry which is preliminary data.</text>
</comment>
<keyword evidence="2" id="KW-0812">Transmembrane</keyword>
<dbReference type="EMBL" id="JAHHHD010000019">
    <property type="protein sequence ID" value="MBW4660315.1"/>
    <property type="molecule type" value="Genomic_DNA"/>
</dbReference>
<keyword evidence="2" id="KW-0472">Membrane</keyword>
<keyword evidence="1" id="KW-0175">Coiled coil</keyword>
<feature type="coiled-coil region" evidence="1">
    <location>
        <begin position="69"/>
        <end position="96"/>
    </location>
</feature>
<feature type="transmembrane region" description="Helical" evidence="2">
    <location>
        <begin position="41"/>
        <end position="59"/>
    </location>
</feature>
<sequence length="96" mass="10813">MTISTQRDVRVTIISRIWAYATAMLLISILLNGHGHNRKVLFLPATIVFGATISTIIVLRKLRDHQPNAKSPSETLEELKQRIENLEAIAASDTRY</sequence>
<accession>A0A951QEH0</accession>
<keyword evidence="2" id="KW-1133">Transmembrane helix</keyword>
<evidence type="ECO:0000256" key="1">
    <source>
        <dbReference type="SAM" id="Coils"/>
    </source>
</evidence>
<evidence type="ECO:0000313" key="4">
    <source>
        <dbReference type="Proteomes" id="UP000757435"/>
    </source>
</evidence>
<evidence type="ECO:0000313" key="3">
    <source>
        <dbReference type="EMBL" id="MBW4660315.1"/>
    </source>
</evidence>
<reference evidence="3" key="1">
    <citation type="submission" date="2021-05" db="EMBL/GenBank/DDBJ databases">
        <authorList>
            <person name="Pietrasiak N."/>
            <person name="Ward R."/>
            <person name="Stajich J.E."/>
            <person name="Kurbessoian T."/>
        </authorList>
    </citation>
    <scope>NUCLEOTIDE SEQUENCE</scope>
    <source>
        <strain evidence="3">UHER 2000/2452</strain>
    </source>
</reference>
<dbReference type="Proteomes" id="UP000757435">
    <property type="component" value="Unassembled WGS sequence"/>
</dbReference>
<reference evidence="3" key="2">
    <citation type="journal article" date="2022" name="Microbiol. Resour. Announc.">
        <title>Metagenome Sequencing to Explore Phylogenomics of Terrestrial Cyanobacteria.</title>
        <authorList>
            <person name="Ward R.D."/>
            <person name="Stajich J.E."/>
            <person name="Johansen J.R."/>
            <person name="Huntemann M."/>
            <person name="Clum A."/>
            <person name="Foster B."/>
            <person name="Foster B."/>
            <person name="Roux S."/>
            <person name="Palaniappan K."/>
            <person name="Varghese N."/>
            <person name="Mukherjee S."/>
            <person name="Reddy T.B.K."/>
            <person name="Daum C."/>
            <person name="Copeland A."/>
            <person name="Chen I.A."/>
            <person name="Ivanova N.N."/>
            <person name="Kyrpides N.C."/>
            <person name="Shapiro N."/>
            <person name="Eloe-Fadrosh E.A."/>
            <person name="Pietrasiak N."/>
        </authorList>
    </citation>
    <scope>NUCLEOTIDE SEQUENCE</scope>
    <source>
        <strain evidence="3">UHER 2000/2452</strain>
    </source>
</reference>